<dbReference type="SUPFAM" id="SSF55486">
    <property type="entry name" value="Metalloproteases ('zincins'), catalytic domain"/>
    <property type="match status" value="1"/>
</dbReference>
<dbReference type="Gene3D" id="2.150.10.10">
    <property type="entry name" value="Serralysin-like metalloprotease, C-terminal"/>
    <property type="match status" value="1"/>
</dbReference>
<evidence type="ECO:0000256" key="3">
    <source>
        <dbReference type="ARBA" id="ARBA00022737"/>
    </source>
</evidence>
<dbReference type="GO" id="GO:0008237">
    <property type="term" value="F:metallopeptidase activity"/>
    <property type="evidence" value="ECO:0007669"/>
    <property type="project" value="InterPro"/>
</dbReference>
<evidence type="ECO:0000313" key="6">
    <source>
        <dbReference type="Proteomes" id="UP000199206"/>
    </source>
</evidence>
<dbReference type="GO" id="GO:0006508">
    <property type="term" value="P:proteolysis"/>
    <property type="evidence" value="ECO:0007669"/>
    <property type="project" value="InterPro"/>
</dbReference>
<keyword evidence="2" id="KW-0964">Secreted</keyword>
<dbReference type="RefSeq" id="WP_093666764.1">
    <property type="nucleotide sequence ID" value="NZ_FOCF01000009.1"/>
</dbReference>
<evidence type="ECO:0000259" key="4">
    <source>
        <dbReference type="SMART" id="SM00235"/>
    </source>
</evidence>
<dbReference type="GO" id="GO:0008270">
    <property type="term" value="F:zinc ion binding"/>
    <property type="evidence" value="ECO:0007669"/>
    <property type="project" value="InterPro"/>
</dbReference>
<organism evidence="5 6">
    <name type="scientific">Sphingomonas gellani</name>
    <dbReference type="NCBI Taxonomy" id="1166340"/>
    <lineage>
        <taxon>Bacteria</taxon>
        <taxon>Pseudomonadati</taxon>
        <taxon>Pseudomonadota</taxon>
        <taxon>Alphaproteobacteria</taxon>
        <taxon>Sphingomonadales</taxon>
        <taxon>Sphingomonadaceae</taxon>
        <taxon>Sphingomonas</taxon>
    </lineage>
</organism>
<evidence type="ECO:0000256" key="2">
    <source>
        <dbReference type="ARBA" id="ARBA00022525"/>
    </source>
</evidence>
<dbReference type="InterPro" id="IPR013858">
    <property type="entry name" value="Peptidase_M10B_C"/>
</dbReference>
<dbReference type="InterPro" id="IPR011049">
    <property type="entry name" value="Serralysin-like_metalloprot_C"/>
</dbReference>
<dbReference type="Gene3D" id="3.40.390.10">
    <property type="entry name" value="Collagenase (Catalytic Domain)"/>
    <property type="match status" value="1"/>
</dbReference>
<dbReference type="InterPro" id="IPR034033">
    <property type="entry name" value="Serralysin-like"/>
</dbReference>
<reference evidence="6" key="1">
    <citation type="submission" date="2016-10" db="EMBL/GenBank/DDBJ databases">
        <authorList>
            <person name="Varghese N."/>
            <person name="Submissions S."/>
        </authorList>
    </citation>
    <scope>NUCLEOTIDE SEQUENCE [LARGE SCALE GENOMIC DNA]</scope>
    <source>
        <strain evidence="6">S6-262</strain>
    </source>
</reference>
<dbReference type="SMART" id="SM00235">
    <property type="entry name" value="ZnMc"/>
    <property type="match status" value="1"/>
</dbReference>
<feature type="domain" description="Peptidase metallopeptidase" evidence="4">
    <location>
        <begin position="81"/>
        <end position="262"/>
    </location>
</feature>
<dbReference type="GO" id="GO:0005615">
    <property type="term" value="C:extracellular space"/>
    <property type="evidence" value="ECO:0007669"/>
    <property type="project" value="InterPro"/>
</dbReference>
<evidence type="ECO:0000256" key="1">
    <source>
        <dbReference type="ARBA" id="ARBA00004613"/>
    </source>
</evidence>
<keyword evidence="3" id="KW-0677">Repeat</keyword>
<accession>A0A1H8I916</accession>
<evidence type="ECO:0000313" key="5">
    <source>
        <dbReference type="EMBL" id="SEN65243.1"/>
    </source>
</evidence>
<dbReference type="Proteomes" id="UP000199206">
    <property type="component" value="Unassembled WGS sequence"/>
</dbReference>
<dbReference type="OrthoDB" id="733404at2"/>
<dbReference type="CDD" id="cd04277">
    <property type="entry name" value="ZnMc_serralysin_like"/>
    <property type="match status" value="1"/>
</dbReference>
<dbReference type="InterPro" id="IPR006026">
    <property type="entry name" value="Peptidase_Metallo"/>
</dbReference>
<gene>
    <name evidence="5" type="ORF">SAMN05192583_3261</name>
</gene>
<dbReference type="Pfam" id="PF08548">
    <property type="entry name" value="Peptidase_M10_C"/>
    <property type="match status" value="2"/>
</dbReference>
<comment type="subcellular location">
    <subcellularLocation>
        <location evidence="1">Secreted</location>
    </subcellularLocation>
</comment>
<protein>
    <submittedName>
        <fullName evidence="5">Peptidase M10 serralysin C terminal</fullName>
    </submittedName>
</protein>
<name>A0A1H8I916_9SPHN</name>
<keyword evidence="6" id="KW-1185">Reference proteome</keyword>
<dbReference type="GO" id="GO:0005509">
    <property type="term" value="F:calcium ion binding"/>
    <property type="evidence" value="ECO:0007669"/>
    <property type="project" value="InterPro"/>
</dbReference>
<dbReference type="AlphaFoldDB" id="A0A1H8I916"/>
<dbReference type="SUPFAM" id="SSF51120">
    <property type="entry name" value="beta-Roll"/>
    <property type="match status" value="1"/>
</dbReference>
<dbReference type="STRING" id="1166340.SAMN05192583_3261"/>
<dbReference type="EMBL" id="FOCF01000009">
    <property type="protein sequence ID" value="SEN65243.1"/>
    <property type="molecule type" value="Genomic_DNA"/>
</dbReference>
<dbReference type="InterPro" id="IPR024079">
    <property type="entry name" value="MetalloPept_cat_dom_sf"/>
</dbReference>
<sequence>MTELSDISGGYVCHCPSCASGLTHHGFDDGGPAAASLDPKAGGSYASKPIWDVNQIDANLNRTGYNWGKNNYGELNDGVLNYGFWLNKEELANSYYVNVAGTSALNEYFSFSAFTSGQVALAQRSIQLWDDLIAISFQQTKSGSADITFGNADTGGAQAYAYLPFGSTDDAEILKDYGFEDYGRLGGDVWIDGGVASNFSPLTASYYAQTTMVHELGHAIGLSHPGDYNATDDDDGDGVPDPITYANDAFYAQDSRQYTIMSYFDAYETGAQHIDFKLLNFAYAATPLIHDIAAIQKIYGADMTTRTGDTVYGFNATAGNSVYDFSVNTRPIVAIWDAGGNDTLDFSGWNTPSIIDLNQGAFSSGGGVEEFLTLEEVNANRAAAGLAARTQAAYDYYEDLKSQLGLKNGLFTDNVSIAYGAVIENAIGGGGNDRLIGNEVANRLTGNAGRDIFEIHSDAKSGADTITDWTRGDVLATTKAIADNNGDGIITSRTSTVTLDASDGDKVTLTGVTNIALRLMGNVDGMFYYEDARVRPIATGSQRVYESSFGNDTMAGRSTASATDIFFFDTANPVAGLGTDRVTFTKNDLLVTTTKLADGNGDGRITFGANGHLDLPGMGGSVTMTGTTALEFDGTVTNNGIQYYVYSNVGSTVGTAALHF</sequence>
<proteinExistence type="predicted"/>